<accession>A0A316UW68</accession>
<evidence type="ECO:0000256" key="4">
    <source>
        <dbReference type="ARBA" id="ARBA00023187"/>
    </source>
</evidence>
<sequence length="943" mass="103984">MAAPNQANKHAFLSMAPPPNYVAGLGRGASGFTTRSDIGPARQQRPDDKGKARADGEDGDGDDEGGAGGGEEGQFDDRDPENETGLFAGGVYEKDDEEADRIWEAVDNKMDERRRDKREAKEREEMEKLRAERPKIQAQFADLKRGLGAISQDEWAALPEPGNLTGKKRKKAEKREARETGRSYVVPDSVLLGARDQNATVSEDQTEQGTTTSLTEIGEARNKVFSHNLDQAGTKTSLGGTASTIDPQGYLTSLSSLPTQSTAEIGDIKRARSLYDSLIKTNPSHAPGWISAARLEERAGKMVTARKIIAQGCEHCAKSEDIWLENARLNGRDNGKVVLAQATQALRGQSVKIWLAAMDLETDPESKKRVLRKSLEFLPTSVTLWKKLVSLESDPGAARVLLSGAVGAIPSSESLWLALARISTPDEAKQVLNEARRNIPTSHAVWIAGARLTEQTSEAATDATQKQLDGRLAMAVRSLTKAGAVLSRDQWMEEALRTESEGSPMTATAIINATLDIGMDDDEERRIVWVQDAEAAKERGNIAVARAIVAYTLRLFPDRGSVWRFAVDLEKELAAAEGGDISSLEALLERAVSAVPKNETLWLIYAKSKWERGDVPGARQILIRAFQRNLGSEDISLAAAKLEFENGEKNAARSLLERARGEVGSARVWIKSAVFERDEGQHTRALEIVVEGLAKHDGEPKLWLMRAQLLQHPSVNADPAAGVRAARDALTKAVKSCPHNVDVWLASSRLEESANLTMRARAVLEKARLSNPRNDSLWLESARIEDRSGNAAEYRRLLSRGLQECPASGKLWAESIFAEPRPTRKTRSADALKKTGDDARVLCAVAQLFWVEGKYEKARQWFERSVRADVAWGDGYAWWLKFEKEQSDSSEEKRQQIVEAASRNEAKYGEVFQQVNKSEGRQREKWGMEKVLDVTAQKLVLKK</sequence>
<dbReference type="RefSeq" id="XP_025362775.1">
    <property type="nucleotide sequence ID" value="XM_025506055.1"/>
</dbReference>
<feature type="domain" description="PRP1 splicing factor N-terminal" evidence="7">
    <location>
        <begin position="17"/>
        <end position="167"/>
    </location>
</feature>
<dbReference type="STRING" id="1569628.A0A316UW68"/>
<dbReference type="OrthoDB" id="440128at2759"/>
<dbReference type="InterPro" id="IPR010491">
    <property type="entry name" value="PRP1_N"/>
</dbReference>
<protein>
    <recommendedName>
        <fullName evidence="7">PRP1 splicing factor N-terminal domain-containing protein</fullName>
    </recommendedName>
</protein>
<keyword evidence="4" id="KW-0508">mRNA splicing</keyword>
<dbReference type="SMART" id="SM00386">
    <property type="entry name" value="HAT"/>
    <property type="match status" value="11"/>
</dbReference>
<proteinExistence type="predicted"/>
<evidence type="ECO:0000256" key="3">
    <source>
        <dbReference type="ARBA" id="ARBA00022737"/>
    </source>
</evidence>
<organism evidence="8 9">
    <name type="scientific">Jaminaea rosea</name>
    <dbReference type="NCBI Taxonomy" id="1569628"/>
    <lineage>
        <taxon>Eukaryota</taxon>
        <taxon>Fungi</taxon>
        <taxon>Dikarya</taxon>
        <taxon>Basidiomycota</taxon>
        <taxon>Ustilaginomycotina</taxon>
        <taxon>Exobasidiomycetes</taxon>
        <taxon>Microstromatales</taxon>
        <taxon>Microstromatales incertae sedis</taxon>
        <taxon>Jaminaea</taxon>
    </lineage>
</organism>
<keyword evidence="9" id="KW-1185">Reference proteome</keyword>
<dbReference type="InterPro" id="IPR003107">
    <property type="entry name" value="HAT"/>
</dbReference>
<keyword evidence="3" id="KW-0677">Repeat</keyword>
<dbReference type="EMBL" id="KZ819666">
    <property type="protein sequence ID" value="PWN28163.1"/>
    <property type="molecule type" value="Genomic_DNA"/>
</dbReference>
<dbReference type="GeneID" id="37027878"/>
<dbReference type="SUPFAM" id="SSF48452">
    <property type="entry name" value="TPR-like"/>
    <property type="match status" value="3"/>
</dbReference>
<dbReference type="PANTHER" id="PTHR11246:SF1">
    <property type="entry name" value="PRE-MRNA-PROCESSING FACTOR 6"/>
    <property type="match status" value="1"/>
</dbReference>
<dbReference type="AlphaFoldDB" id="A0A316UW68"/>
<name>A0A316UW68_9BASI</name>
<keyword evidence="5" id="KW-0539">Nucleus</keyword>
<dbReference type="GO" id="GO:0046540">
    <property type="term" value="C:U4/U6 x U5 tri-snRNP complex"/>
    <property type="evidence" value="ECO:0007669"/>
    <property type="project" value="TreeGrafter"/>
</dbReference>
<evidence type="ECO:0000313" key="8">
    <source>
        <dbReference type="EMBL" id="PWN28163.1"/>
    </source>
</evidence>
<evidence type="ECO:0000259" key="7">
    <source>
        <dbReference type="Pfam" id="PF06424"/>
    </source>
</evidence>
<reference evidence="8 9" key="1">
    <citation type="journal article" date="2018" name="Mol. Biol. Evol.">
        <title>Broad Genomic Sampling Reveals a Smut Pathogenic Ancestry of the Fungal Clade Ustilaginomycotina.</title>
        <authorList>
            <person name="Kijpornyongpan T."/>
            <person name="Mondo S.J."/>
            <person name="Barry K."/>
            <person name="Sandor L."/>
            <person name="Lee J."/>
            <person name="Lipzen A."/>
            <person name="Pangilinan J."/>
            <person name="LaButti K."/>
            <person name="Hainaut M."/>
            <person name="Henrissat B."/>
            <person name="Grigoriev I.V."/>
            <person name="Spatafora J.W."/>
            <person name="Aime M.C."/>
        </authorList>
    </citation>
    <scope>NUCLEOTIDE SEQUENCE [LARGE SCALE GENOMIC DNA]</scope>
    <source>
        <strain evidence="8 9">MCA 5214</strain>
    </source>
</reference>
<dbReference type="GO" id="GO:0071013">
    <property type="term" value="C:catalytic step 2 spliceosome"/>
    <property type="evidence" value="ECO:0007669"/>
    <property type="project" value="TreeGrafter"/>
</dbReference>
<dbReference type="Gene3D" id="1.25.40.10">
    <property type="entry name" value="Tetratricopeptide repeat domain"/>
    <property type="match status" value="3"/>
</dbReference>
<feature type="compositionally biased region" description="Basic and acidic residues" evidence="6">
    <location>
        <begin position="44"/>
        <end position="56"/>
    </location>
</feature>
<evidence type="ECO:0000256" key="5">
    <source>
        <dbReference type="ARBA" id="ARBA00023242"/>
    </source>
</evidence>
<dbReference type="InterPro" id="IPR045075">
    <property type="entry name" value="Syf1-like"/>
</dbReference>
<dbReference type="Proteomes" id="UP000245884">
    <property type="component" value="Unassembled WGS sequence"/>
</dbReference>
<dbReference type="PANTHER" id="PTHR11246">
    <property type="entry name" value="PRE-MRNA SPLICING FACTOR"/>
    <property type="match status" value="1"/>
</dbReference>
<dbReference type="Pfam" id="PF06424">
    <property type="entry name" value="PRP1_N"/>
    <property type="match status" value="1"/>
</dbReference>
<evidence type="ECO:0000256" key="2">
    <source>
        <dbReference type="ARBA" id="ARBA00022664"/>
    </source>
</evidence>
<evidence type="ECO:0000313" key="9">
    <source>
        <dbReference type="Proteomes" id="UP000245884"/>
    </source>
</evidence>
<keyword evidence="2" id="KW-0507">mRNA processing</keyword>
<dbReference type="FunFam" id="1.25.40.10:FF:000256">
    <property type="entry name" value="Probable pre-mRNA splicing factor prp1"/>
    <property type="match status" value="1"/>
</dbReference>
<evidence type="ECO:0000256" key="6">
    <source>
        <dbReference type="SAM" id="MobiDB-lite"/>
    </source>
</evidence>
<dbReference type="InterPro" id="IPR011990">
    <property type="entry name" value="TPR-like_helical_dom_sf"/>
</dbReference>
<feature type="compositionally biased region" description="Basic and acidic residues" evidence="6">
    <location>
        <begin position="100"/>
        <end position="133"/>
    </location>
</feature>
<feature type="region of interest" description="Disordered" evidence="6">
    <location>
        <begin position="158"/>
        <end position="180"/>
    </location>
</feature>
<dbReference type="GO" id="GO:0000244">
    <property type="term" value="P:spliceosomal tri-snRNP complex assembly"/>
    <property type="evidence" value="ECO:0007669"/>
    <property type="project" value="TreeGrafter"/>
</dbReference>
<gene>
    <name evidence="8" type="ORF">BDZ90DRAFT_231922</name>
</gene>
<feature type="region of interest" description="Disordered" evidence="6">
    <location>
        <begin position="1"/>
        <end position="133"/>
    </location>
</feature>
<comment type="subcellular location">
    <subcellularLocation>
        <location evidence="1">Nucleus</location>
    </subcellularLocation>
</comment>
<evidence type="ECO:0000256" key="1">
    <source>
        <dbReference type="ARBA" id="ARBA00004123"/>
    </source>
</evidence>